<dbReference type="Proteomes" id="UP000094070">
    <property type="component" value="Unassembled WGS sequence"/>
</dbReference>
<keyword evidence="2" id="KW-1185">Reference proteome</keyword>
<dbReference type="PANTHER" id="PTHR35894">
    <property type="entry name" value="GENERAL SECRETION PATHWAY PROTEIN A-RELATED"/>
    <property type="match status" value="1"/>
</dbReference>
<dbReference type="SUPFAM" id="SSF52540">
    <property type="entry name" value="P-loop containing nucleoside triphosphate hydrolases"/>
    <property type="match status" value="1"/>
</dbReference>
<reference evidence="1 2" key="1">
    <citation type="journal article" date="2012" name="Science">
        <title>Ecological populations of bacteria act as socially cohesive units of antibiotic production and resistance.</title>
        <authorList>
            <person name="Cordero O.X."/>
            <person name="Wildschutte H."/>
            <person name="Kirkup B."/>
            <person name="Proehl S."/>
            <person name="Ngo L."/>
            <person name="Hussain F."/>
            <person name="Le Roux F."/>
            <person name="Mincer T."/>
            <person name="Polz M.F."/>
        </authorList>
    </citation>
    <scope>NUCLEOTIDE SEQUENCE [LARGE SCALE GENOMIC DNA]</scope>
    <source>
        <strain evidence="1 2">1S-45</strain>
    </source>
</reference>
<evidence type="ECO:0000313" key="1">
    <source>
        <dbReference type="EMBL" id="OEF25667.1"/>
    </source>
</evidence>
<name>A0A1E5E301_9VIBR</name>
<dbReference type="EMBL" id="AJYK02000059">
    <property type="protein sequence ID" value="OEF25667.1"/>
    <property type="molecule type" value="Genomic_DNA"/>
</dbReference>
<comment type="caution">
    <text evidence="1">The sequence shown here is derived from an EMBL/GenBank/DDBJ whole genome shotgun (WGS) entry which is preliminary data.</text>
</comment>
<dbReference type="eggNOG" id="COG2842">
    <property type="taxonomic scope" value="Bacteria"/>
</dbReference>
<organism evidence="1 2">
    <name type="scientific">Vibrio rumoiensis 1S-45</name>
    <dbReference type="NCBI Taxonomy" id="1188252"/>
    <lineage>
        <taxon>Bacteria</taxon>
        <taxon>Pseudomonadati</taxon>
        <taxon>Pseudomonadota</taxon>
        <taxon>Gammaproteobacteria</taxon>
        <taxon>Vibrionales</taxon>
        <taxon>Vibrionaceae</taxon>
        <taxon>Vibrio</taxon>
    </lineage>
</organism>
<protein>
    <submittedName>
        <fullName evidence="1">Transposition protein</fullName>
    </submittedName>
</protein>
<dbReference type="Pfam" id="PF05621">
    <property type="entry name" value="TniB"/>
    <property type="match status" value="1"/>
</dbReference>
<dbReference type="InterPro" id="IPR008868">
    <property type="entry name" value="TniB"/>
</dbReference>
<dbReference type="OrthoDB" id="6058098at2"/>
<dbReference type="Gene3D" id="3.40.50.300">
    <property type="entry name" value="P-loop containing nucleotide triphosphate hydrolases"/>
    <property type="match status" value="1"/>
</dbReference>
<dbReference type="RefSeq" id="WP_017026488.1">
    <property type="nucleotide sequence ID" value="NZ_AJYK02000059.1"/>
</dbReference>
<dbReference type="InterPro" id="IPR027417">
    <property type="entry name" value="P-loop_NTPase"/>
</dbReference>
<accession>A0A1E5E301</accession>
<proteinExistence type="predicted"/>
<dbReference type="STRING" id="1188252.A1QC_08540"/>
<dbReference type="PANTHER" id="PTHR35894:SF1">
    <property type="entry name" value="PHOSPHORIBULOKINASE _ URIDINE KINASE FAMILY"/>
    <property type="match status" value="1"/>
</dbReference>
<dbReference type="InterPro" id="IPR052026">
    <property type="entry name" value="ExeA_AAA_ATPase_DNA-bind"/>
</dbReference>
<evidence type="ECO:0000313" key="2">
    <source>
        <dbReference type="Proteomes" id="UP000094070"/>
    </source>
</evidence>
<gene>
    <name evidence="1" type="ORF">A1QC_08540</name>
</gene>
<sequence>MNLISQQQVSIDELITQYHDSFVIYPDVKNIFDGLDWIVRRGQFGNFTPSMLITGGTGAGKTSLINYYVKHHFNDNEVLVTRVRPSFIETLIWAIDKLGIPYNTRSKRSEIGLQDYFISSLKKSNLKLLLIEEAQELFECASPKERQKIRDRLKMISDECRLPIVFIGIPTAKLILEDSQWDRRIMVKRELPYIRITSESSLDVYIDLLEELEKKLPIPVYPELSDMDIAMRLLSATKGMLGAIKELVGYALELALLASKVTITNDEFILAFETINGPSIPNPFTTEIDKLLVPQIIEYEGFIIEPESGEIKFTKQIFQDVPLAALLG</sequence>
<dbReference type="AlphaFoldDB" id="A0A1E5E301"/>